<comment type="caution">
    <text evidence="2">The sequence shown here is derived from an EMBL/GenBank/DDBJ whole genome shotgun (WGS) entry which is preliminary data.</text>
</comment>
<dbReference type="EMBL" id="QXGA01012319">
    <property type="protein sequence ID" value="KAE9053771.1"/>
    <property type="molecule type" value="Genomic_DNA"/>
</dbReference>
<sequence>MRLDFFVPRMAATVSLSEIQVPFRMPFDSDVPVVNPIEMAFVAFQHHEDRQHMQSGVMS</sequence>
<evidence type="ECO:0000313" key="4">
    <source>
        <dbReference type="Proteomes" id="UP000460718"/>
    </source>
</evidence>
<evidence type="ECO:0000313" key="3">
    <source>
        <dbReference type="Proteomes" id="UP000440732"/>
    </source>
</evidence>
<evidence type="ECO:0000313" key="2">
    <source>
        <dbReference type="EMBL" id="KAE9053771.1"/>
    </source>
</evidence>
<gene>
    <name evidence="2" type="ORF">PF006_g33451</name>
    <name evidence="1" type="ORF">PF011_g32944</name>
</gene>
<accession>A0A6A3P5N0</accession>
<dbReference type="EMBL" id="QXFW01011836">
    <property type="protein sequence ID" value="KAE8951525.1"/>
    <property type="molecule type" value="Genomic_DNA"/>
</dbReference>
<dbReference type="AlphaFoldDB" id="A0A6A3P5N0"/>
<evidence type="ECO:0000313" key="1">
    <source>
        <dbReference type="EMBL" id="KAE8951525.1"/>
    </source>
</evidence>
<dbReference type="Proteomes" id="UP000440732">
    <property type="component" value="Unassembled WGS sequence"/>
</dbReference>
<proteinExistence type="predicted"/>
<organism evidence="2 3">
    <name type="scientific">Phytophthora fragariae</name>
    <dbReference type="NCBI Taxonomy" id="53985"/>
    <lineage>
        <taxon>Eukaryota</taxon>
        <taxon>Sar</taxon>
        <taxon>Stramenopiles</taxon>
        <taxon>Oomycota</taxon>
        <taxon>Peronosporomycetes</taxon>
        <taxon>Peronosporales</taxon>
        <taxon>Peronosporaceae</taxon>
        <taxon>Phytophthora</taxon>
    </lineage>
</organism>
<reference evidence="2 3" key="1">
    <citation type="submission" date="2018-08" db="EMBL/GenBank/DDBJ databases">
        <title>Genomic investigation of the strawberry pathogen Phytophthora fragariae indicates pathogenicity is determined by transcriptional variation in three key races.</title>
        <authorList>
            <person name="Adams T.M."/>
            <person name="Armitage A.D."/>
            <person name="Sobczyk M.K."/>
            <person name="Bates H.J."/>
            <person name="Dunwell J.M."/>
            <person name="Nellist C.F."/>
            <person name="Harrison R.J."/>
        </authorList>
    </citation>
    <scope>NUCLEOTIDE SEQUENCE [LARGE SCALE GENOMIC DNA]</scope>
    <source>
        <strain evidence="2 3">NOV-5</strain>
        <strain evidence="1 4">SCRP245</strain>
    </source>
</reference>
<dbReference type="Proteomes" id="UP000460718">
    <property type="component" value="Unassembled WGS sequence"/>
</dbReference>
<name>A0A6A3P5N0_9STRA</name>
<protein>
    <submittedName>
        <fullName evidence="2">Uncharacterized protein</fullName>
    </submittedName>
</protein>